<evidence type="ECO:0000313" key="3">
    <source>
        <dbReference type="EMBL" id="CAD7421318.1"/>
    </source>
</evidence>
<gene>
    <name evidence="3" type="ORF">TPSB3V08_LOCUS14733</name>
</gene>
<accession>A0A7R9DWY1</accession>
<evidence type="ECO:0000256" key="1">
    <source>
        <dbReference type="SAM" id="MobiDB-lite"/>
    </source>
</evidence>
<dbReference type="AlphaFoldDB" id="A0A7R9DWY1"/>
<dbReference type="Gene3D" id="3.40.250.10">
    <property type="entry name" value="Rhodanese-like domain"/>
    <property type="match status" value="1"/>
</dbReference>
<proteinExistence type="predicted"/>
<sequence>MAENVNRCSSRQNNNTKKDASQIPQPTSREQHTAGVAFVSMVTKTSRSLHRSLNIHCPLKQSESRITIMAFKGCKSHHATISYEDMMEVMDEFSGILIDVREQEEIAETGSIPNSINIPCVTLAIDLTVYDREIGV</sequence>
<dbReference type="SUPFAM" id="SSF52821">
    <property type="entry name" value="Rhodanese/Cell cycle control phosphatase"/>
    <property type="match status" value="1"/>
</dbReference>
<organism evidence="3">
    <name type="scientific">Timema poppense</name>
    <name type="common">Walking stick</name>
    <dbReference type="NCBI Taxonomy" id="170557"/>
    <lineage>
        <taxon>Eukaryota</taxon>
        <taxon>Metazoa</taxon>
        <taxon>Ecdysozoa</taxon>
        <taxon>Arthropoda</taxon>
        <taxon>Hexapoda</taxon>
        <taxon>Insecta</taxon>
        <taxon>Pterygota</taxon>
        <taxon>Neoptera</taxon>
        <taxon>Polyneoptera</taxon>
        <taxon>Phasmatodea</taxon>
        <taxon>Timematodea</taxon>
        <taxon>Timematoidea</taxon>
        <taxon>Timematidae</taxon>
        <taxon>Timema</taxon>
    </lineage>
</organism>
<dbReference type="InterPro" id="IPR036873">
    <property type="entry name" value="Rhodanese-like_dom_sf"/>
</dbReference>
<dbReference type="PROSITE" id="PS50206">
    <property type="entry name" value="RHODANESE_3"/>
    <property type="match status" value="1"/>
</dbReference>
<feature type="compositionally biased region" description="Polar residues" evidence="1">
    <location>
        <begin position="1"/>
        <end position="15"/>
    </location>
</feature>
<feature type="domain" description="Rhodanese" evidence="2">
    <location>
        <begin position="91"/>
        <end position="123"/>
    </location>
</feature>
<evidence type="ECO:0000259" key="2">
    <source>
        <dbReference type="PROSITE" id="PS50206"/>
    </source>
</evidence>
<protein>
    <recommendedName>
        <fullName evidence="2">Rhodanese domain-containing protein</fullName>
    </recommendedName>
</protein>
<feature type="region of interest" description="Disordered" evidence="1">
    <location>
        <begin position="1"/>
        <end position="32"/>
    </location>
</feature>
<name>A0A7R9DWY1_TIMPO</name>
<dbReference type="EMBL" id="OD047704">
    <property type="protein sequence ID" value="CAD7421318.1"/>
    <property type="molecule type" value="Genomic_DNA"/>
</dbReference>
<dbReference type="InterPro" id="IPR001763">
    <property type="entry name" value="Rhodanese-like_dom"/>
</dbReference>
<reference evidence="3" key="1">
    <citation type="submission" date="2020-11" db="EMBL/GenBank/DDBJ databases">
        <authorList>
            <person name="Tran Van P."/>
        </authorList>
    </citation>
    <scope>NUCLEOTIDE SEQUENCE</scope>
</reference>